<evidence type="ECO:0000259" key="10">
    <source>
        <dbReference type="SMART" id="SM01091"/>
    </source>
</evidence>
<evidence type="ECO:0000256" key="4">
    <source>
        <dbReference type="ARBA" id="ARBA00022475"/>
    </source>
</evidence>
<evidence type="ECO:0000256" key="3">
    <source>
        <dbReference type="ARBA" id="ARBA00022449"/>
    </source>
</evidence>
<dbReference type="InterPro" id="IPR006153">
    <property type="entry name" value="Cation/H_exchanger_TM"/>
</dbReference>
<keyword evidence="7" id="KW-0406">Ion transport</keyword>
<evidence type="ECO:0000256" key="8">
    <source>
        <dbReference type="ARBA" id="ARBA00023136"/>
    </source>
</evidence>
<keyword evidence="8 9" id="KW-0472">Membrane</keyword>
<feature type="transmembrane region" description="Helical" evidence="9">
    <location>
        <begin position="363"/>
        <end position="385"/>
    </location>
</feature>
<keyword evidence="3" id="KW-0050">Antiport</keyword>
<feature type="transmembrane region" description="Helical" evidence="9">
    <location>
        <begin position="160"/>
        <end position="177"/>
    </location>
</feature>
<dbReference type="Pfam" id="PF03471">
    <property type="entry name" value="CorC_HlyC"/>
    <property type="match status" value="1"/>
</dbReference>
<feature type="transmembrane region" description="Helical" evidence="9">
    <location>
        <begin position="197"/>
        <end position="216"/>
    </location>
</feature>
<feature type="transmembrane region" description="Helical" evidence="9">
    <location>
        <begin position="88"/>
        <end position="109"/>
    </location>
</feature>
<dbReference type="InterPro" id="IPR005170">
    <property type="entry name" value="Transptr-assoc_dom"/>
</dbReference>
<dbReference type="SMART" id="SM01091">
    <property type="entry name" value="CorC_HlyC"/>
    <property type="match status" value="1"/>
</dbReference>
<dbReference type="HOGENOM" id="CLU_005912_9_2_5"/>
<dbReference type="GO" id="GO:0005886">
    <property type="term" value="C:plasma membrane"/>
    <property type="evidence" value="ECO:0007669"/>
    <property type="project" value="UniProtKB-SubCell"/>
</dbReference>
<dbReference type="NCBIfam" id="NF003715">
    <property type="entry name" value="PRK05326.1-2"/>
    <property type="match status" value="1"/>
</dbReference>
<keyword evidence="4" id="KW-1003">Cell membrane</keyword>
<proteinExistence type="predicted"/>
<dbReference type="GO" id="GO:1902600">
    <property type="term" value="P:proton transmembrane transport"/>
    <property type="evidence" value="ECO:0007669"/>
    <property type="project" value="InterPro"/>
</dbReference>
<dbReference type="Proteomes" id="UP000004310">
    <property type="component" value="Unassembled WGS sequence"/>
</dbReference>
<feature type="transmembrane region" description="Helical" evidence="9">
    <location>
        <begin position="336"/>
        <end position="357"/>
    </location>
</feature>
<evidence type="ECO:0000313" key="11">
    <source>
        <dbReference type="EMBL" id="EAU43004.1"/>
    </source>
</evidence>
<feature type="transmembrane region" description="Helical" evidence="9">
    <location>
        <begin position="6"/>
        <end position="26"/>
    </location>
</feature>
<keyword evidence="6 9" id="KW-1133">Transmembrane helix</keyword>
<evidence type="ECO:0000256" key="5">
    <source>
        <dbReference type="ARBA" id="ARBA00022692"/>
    </source>
</evidence>
<dbReference type="eggNOG" id="COG3263">
    <property type="taxonomic scope" value="Bacteria"/>
</dbReference>
<keyword evidence="12" id="KW-1185">Reference proteome</keyword>
<evidence type="ECO:0000256" key="1">
    <source>
        <dbReference type="ARBA" id="ARBA00004651"/>
    </source>
</evidence>
<dbReference type="Pfam" id="PF00999">
    <property type="entry name" value="Na_H_Exchanger"/>
    <property type="match status" value="1"/>
</dbReference>
<dbReference type="EMBL" id="AATP01000001">
    <property type="protein sequence ID" value="EAU43004.1"/>
    <property type="molecule type" value="Genomic_DNA"/>
</dbReference>
<feature type="transmembrane region" description="Helical" evidence="9">
    <location>
        <begin position="223"/>
        <end position="240"/>
    </location>
</feature>
<dbReference type="NCBIfam" id="NF003714">
    <property type="entry name" value="PRK05326.1-1"/>
    <property type="match status" value="1"/>
</dbReference>
<keyword evidence="2" id="KW-0813">Transport</keyword>
<feature type="transmembrane region" description="Helical" evidence="9">
    <location>
        <begin position="300"/>
        <end position="324"/>
    </location>
</feature>
<dbReference type="PANTHER" id="PTHR32507:SF7">
    <property type="entry name" value="K(+)_H(+) ANTIPORTER NHAP2"/>
    <property type="match status" value="1"/>
</dbReference>
<evidence type="ECO:0000313" key="12">
    <source>
        <dbReference type="Proteomes" id="UP000004310"/>
    </source>
</evidence>
<feature type="transmembrane region" description="Helical" evidence="9">
    <location>
        <begin position="115"/>
        <end position="139"/>
    </location>
</feature>
<feature type="transmembrane region" description="Helical" evidence="9">
    <location>
        <begin position="57"/>
        <end position="76"/>
    </location>
</feature>
<protein>
    <submittedName>
        <fullName evidence="11">Probable Na+/H+ antiporter protein</fullName>
    </submittedName>
</protein>
<dbReference type="STRING" id="217511.GCA_001463845_00602"/>
<gene>
    <name evidence="11" type="ORF">FP2506_09181</name>
</gene>
<reference evidence="11 12" key="1">
    <citation type="journal article" date="2010" name="J. Bacteriol.">
        <title>Genome sequence of Fulvimarina pelagi HTCC2506T, a Mn(II)-oxidizing alphaproteobacterium possessing an aerobic anoxygenic photosynthetic gene cluster and Xanthorhodopsin.</title>
        <authorList>
            <person name="Kang I."/>
            <person name="Oh H.M."/>
            <person name="Lim S.I."/>
            <person name="Ferriera S."/>
            <person name="Giovannoni S.J."/>
            <person name="Cho J.C."/>
        </authorList>
    </citation>
    <scope>NUCLEOTIDE SEQUENCE [LARGE SCALE GENOMIC DNA]</scope>
    <source>
        <strain evidence="11 12">HTCC2506</strain>
    </source>
</reference>
<feature type="transmembrane region" description="Helical" evidence="9">
    <location>
        <begin position="275"/>
        <end position="294"/>
    </location>
</feature>
<dbReference type="NCBIfam" id="NF003716">
    <property type="entry name" value="PRK05326.1-3"/>
    <property type="match status" value="1"/>
</dbReference>
<dbReference type="Gene3D" id="1.20.1530.20">
    <property type="match status" value="1"/>
</dbReference>
<evidence type="ECO:0000256" key="2">
    <source>
        <dbReference type="ARBA" id="ARBA00022448"/>
    </source>
</evidence>
<dbReference type="PANTHER" id="PTHR32507">
    <property type="entry name" value="NA(+)/H(+) ANTIPORTER 1"/>
    <property type="match status" value="1"/>
</dbReference>
<evidence type="ECO:0000256" key="6">
    <source>
        <dbReference type="ARBA" id="ARBA00022989"/>
    </source>
</evidence>
<accession>Q0G5R0</accession>
<name>Q0G5R0_9HYPH</name>
<comment type="subcellular location">
    <subcellularLocation>
        <location evidence="1">Cell membrane</location>
        <topology evidence="1">Multi-pass membrane protein</topology>
    </subcellularLocation>
</comment>
<evidence type="ECO:0000256" key="7">
    <source>
        <dbReference type="ARBA" id="ARBA00023065"/>
    </source>
</evidence>
<dbReference type="RefSeq" id="WP_007066978.1">
    <property type="nucleotide sequence ID" value="NZ_DS022272.1"/>
</dbReference>
<organism evidence="11 12">
    <name type="scientific">Fulvimarina pelagi HTCC2506</name>
    <dbReference type="NCBI Taxonomy" id="314231"/>
    <lineage>
        <taxon>Bacteria</taxon>
        <taxon>Pseudomonadati</taxon>
        <taxon>Pseudomonadota</taxon>
        <taxon>Alphaproteobacteria</taxon>
        <taxon>Hyphomicrobiales</taxon>
        <taxon>Aurantimonadaceae</taxon>
        <taxon>Fulvimarina</taxon>
    </lineage>
</organism>
<sequence length="600" mass="64255">MLEDLYLVILVGTVLVLLAAFSSLLASRFGTPLLLLFLSVGLIAGTDGLGLEFDNAGLAYFIGTLALAVILFDSGFQTPISTFRQAAAPALTLATIGVLGTSILFGIAADWLLGIGLFEGMLLGAIVGSTDAAAVFFLLKTSGIVLRDRIRSLLEIESGTNDPMAIFLTIALVELLSTGGGFEQLGLSVLLGFVQQMGLGLVAGLLGGRGIAFFIAKLSVDRGLLPILILALSIAVFALTGALGGSGFLAVYVAGLYAGNAGLKRAPSIRRFQEGMTWLAQIIMFLILGLLATPRNFDAILIPGIILALFLIFIARPVAVSMCLWPFGFRRRETLFVSWVGLRGAVSILLAILPILGEIEGSYAFFNIAFVIVLTSLLLQGWTLASVARWLRLTVPPRIGPVEKFELELPGAADHELLSYRVVEGSPVATGSRVPRWARPSLVIRNGRSMRYQYAGRLQPGDHVYLFISPRFPPLLDRLFASRTPVAEDDEEFFGEFTVNPDSQASSLAEAYGFELDDTENEMTIAEVMSRRLGGYPSYGDRAPIGPVELIVRETDADGVIVSAGLSLSPPDDTLLTFLRTTGSGRSALGRLFKGTRSKD</sequence>
<dbReference type="AlphaFoldDB" id="Q0G5R0"/>
<evidence type="ECO:0000256" key="9">
    <source>
        <dbReference type="SAM" id="Phobius"/>
    </source>
</evidence>
<comment type="caution">
    <text evidence="11">The sequence shown here is derived from an EMBL/GenBank/DDBJ whole genome shotgun (WGS) entry which is preliminary data.</text>
</comment>
<dbReference type="InterPro" id="IPR038770">
    <property type="entry name" value="Na+/solute_symporter_sf"/>
</dbReference>
<dbReference type="GO" id="GO:0015297">
    <property type="term" value="F:antiporter activity"/>
    <property type="evidence" value="ECO:0007669"/>
    <property type="project" value="UniProtKB-KW"/>
</dbReference>
<feature type="transmembrane region" description="Helical" evidence="9">
    <location>
        <begin position="33"/>
        <end position="51"/>
    </location>
</feature>
<keyword evidence="5 9" id="KW-0812">Transmembrane</keyword>
<feature type="domain" description="Transporter-associated" evidence="10">
    <location>
        <begin position="490"/>
        <end position="570"/>
    </location>
</feature>